<evidence type="ECO:0000313" key="3">
    <source>
        <dbReference type="Proteomes" id="UP000824109"/>
    </source>
</evidence>
<dbReference type="Proteomes" id="UP000824109">
    <property type="component" value="Unassembled WGS sequence"/>
</dbReference>
<evidence type="ECO:0000313" key="2">
    <source>
        <dbReference type="EMBL" id="HIU58110.1"/>
    </source>
</evidence>
<dbReference type="InterPro" id="IPR025378">
    <property type="entry name" value="DUF4368"/>
</dbReference>
<reference evidence="2" key="2">
    <citation type="journal article" date="2021" name="PeerJ">
        <title>Extensive microbial diversity within the chicken gut microbiome revealed by metagenomics and culture.</title>
        <authorList>
            <person name="Gilroy R."/>
            <person name="Ravi A."/>
            <person name="Getino M."/>
            <person name="Pursley I."/>
            <person name="Horton D.L."/>
            <person name="Alikhan N.F."/>
            <person name="Baker D."/>
            <person name="Gharbi K."/>
            <person name="Hall N."/>
            <person name="Watson M."/>
            <person name="Adriaenssens E.M."/>
            <person name="Foster-Nyarko E."/>
            <person name="Jarju S."/>
            <person name="Secka A."/>
            <person name="Antonio M."/>
            <person name="Oren A."/>
            <person name="Chaudhuri R.R."/>
            <person name="La Ragione R."/>
            <person name="Hildebrand F."/>
            <person name="Pallen M.J."/>
        </authorList>
    </citation>
    <scope>NUCLEOTIDE SEQUENCE</scope>
    <source>
        <strain evidence="2">USAMLcec3-3695</strain>
    </source>
</reference>
<reference evidence="2" key="1">
    <citation type="submission" date="2020-10" db="EMBL/GenBank/DDBJ databases">
        <authorList>
            <person name="Gilroy R."/>
        </authorList>
    </citation>
    <scope>NUCLEOTIDE SEQUENCE</scope>
    <source>
        <strain evidence="2">USAMLcec3-3695</strain>
    </source>
</reference>
<feature type="domain" description="DUF4368" evidence="1">
    <location>
        <begin position="89"/>
        <end position="153"/>
    </location>
</feature>
<gene>
    <name evidence="2" type="ORF">IAA61_09925</name>
</gene>
<comment type="caution">
    <text evidence="2">The sequence shown here is derived from an EMBL/GenBank/DDBJ whole genome shotgun (WGS) entry which is preliminary data.</text>
</comment>
<dbReference type="AlphaFoldDB" id="A0A9D1MDD8"/>
<name>A0A9D1MDD8_9FIRM</name>
<proteinExistence type="predicted"/>
<organism evidence="2 3">
    <name type="scientific">Candidatus Ornithomonoglobus merdipullorum</name>
    <dbReference type="NCBI Taxonomy" id="2840895"/>
    <lineage>
        <taxon>Bacteria</taxon>
        <taxon>Bacillati</taxon>
        <taxon>Bacillota</taxon>
        <taxon>Clostridia</taxon>
        <taxon>Candidatus Ornithomonoglobus</taxon>
    </lineage>
</organism>
<dbReference type="Pfam" id="PF14287">
    <property type="entry name" value="DUF4368"/>
    <property type="match status" value="1"/>
</dbReference>
<evidence type="ECO:0000259" key="1">
    <source>
        <dbReference type="Pfam" id="PF14287"/>
    </source>
</evidence>
<sequence>MLSLIDLSDAVIQPACIAADICCEVRSVYRKKALNGQFTGVRSPYGYMKSPEDKVFKRISEERYSAMSASLDKEEMQLKERYNKINDNLSHYTQQSRSAQDFADLIEQYSPITELDAVLLNTLIEKIIIHEHTDEDGNKVMPIEIYYRFIGNVGTAAN</sequence>
<dbReference type="EMBL" id="DVNB01000100">
    <property type="protein sequence ID" value="HIU58110.1"/>
    <property type="molecule type" value="Genomic_DNA"/>
</dbReference>
<protein>
    <submittedName>
        <fullName evidence="2">DUF4368 domain-containing protein</fullName>
    </submittedName>
</protein>
<accession>A0A9D1MDD8</accession>